<dbReference type="InterPro" id="IPR003825">
    <property type="entry name" value="Colicin-V_CvpA"/>
</dbReference>
<evidence type="ECO:0000256" key="3">
    <source>
        <dbReference type="ARBA" id="ARBA00022989"/>
    </source>
</evidence>
<feature type="transmembrane region" description="Helical" evidence="5">
    <location>
        <begin position="6"/>
        <end position="21"/>
    </location>
</feature>
<name>A0A8J4HCJ4_9PROT</name>
<accession>A0A8J4HCJ4</accession>
<dbReference type="GO" id="GO:0009403">
    <property type="term" value="P:toxin biosynthetic process"/>
    <property type="evidence" value="ECO:0007669"/>
    <property type="project" value="InterPro"/>
</dbReference>
<sequence length="198" mass="21078">MTWVDLAALGVIAVSALLAFGRGLVREALGIGAWVGAVWLATRYFDLAKPHVRAWIPDTGIADPVAFGLVFLVGLIVFSLLAGVLARVVRTSLLGGLDRTLGLVFGILRGAVLLVFAYIVAGMLLPPERWPPEVLHARSLPYIYDGARWAVGKLPAEFQPRLAAPPETHAARIDDLLRATPTGSALGARATPAAEETR</sequence>
<dbReference type="PANTHER" id="PTHR36926:SF1">
    <property type="entry name" value="COLICIN V PRODUCTION PROTEIN"/>
    <property type="match status" value="1"/>
</dbReference>
<dbReference type="PANTHER" id="PTHR36926">
    <property type="entry name" value="COLICIN V PRODUCTION PROTEIN"/>
    <property type="match status" value="1"/>
</dbReference>
<organism evidence="6">
    <name type="scientific">Acidicaldus sp</name>
    <dbReference type="NCBI Taxonomy" id="1872105"/>
    <lineage>
        <taxon>Bacteria</taxon>
        <taxon>Pseudomonadati</taxon>
        <taxon>Pseudomonadota</taxon>
        <taxon>Alphaproteobacteria</taxon>
        <taxon>Acetobacterales</taxon>
        <taxon>Acetobacteraceae</taxon>
        <taxon>Acidicaldus</taxon>
    </lineage>
</organism>
<comment type="subcellular location">
    <subcellularLocation>
        <location evidence="1">Membrane</location>
        <topology evidence="1">Multi-pass membrane protein</topology>
    </subcellularLocation>
</comment>
<proteinExistence type="predicted"/>
<keyword evidence="3 5" id="KW-1133">Transmembrane helix</keyword>
<dbReference type="GO" id="GO:0016020">
    <property type="term" value="C:membrane"/>
    <property type="evidence" value="ECO:0007669"/>
    <property type="project" value="UniProtKB-SubCell"/>
</dbReference>
<dbReference type="EMBL" id="DTQM01000225">
    <property type="protein sequence ID" value="HGC43877.1"/>
    <property type="molecule type" value="Genomic_DNA"/>
</dbReference>
<evidence type="ECO:0000256" key="2">
    <source>
        <dbReference type="ARBA" id="ARBA00022692"/>
    </source>
</evidence>
<dbReference type="Pfam" id="PF02674">
    <property type="entry name" value="Colicin_V"/>
    <property type="match status" value="1"/>
</dbReference>
<feature type="transmembrane region" description="Helical" evidence="5">
    <location>
        <begin position="65"/>
        <end position="89"/>
    </location>
</feature>
<evidence type="ECO:0000256" key="1">
    <source>
        <dbReference type="ARBA" id="ARBA00004141"/>
    </source>
</evidence>
<evidence type="ECO:0000256" key="5">
    <source>
        <dbReference type="SAM" id="Phobius"/>
    </source>
</evidence>
<keyword evidence="4 5" id="KW-0472">Membrane</keyword>
<feature type="transmembrane region" description="Helical" evidence="5">
    <location>
        <begin position="101"/>
        <end position="125"/>
    </location>
</feature>
<keyword evidence="2 5" id="KW-0812">Transmembrane</keyword>
<protein>
    <submittedName>
        <fullName evidence="6">CvpA family protein</fullName>
    </submittedName>
</protein>
<dbReference type="InterPro" id="IPR052719">
    <property type="entry name" value="CvpA-like"/>
</dbReference>
<reference evidence="6" key="1">
    <citation type="journal article" date="2020" name="mSystems">
        <title>Genome- and Community-Level Interaction Insights into Carbon Utilization and Element Cycling Functions of Hydrothermarchaeota in Hydrothermal Sediment.</title>
        <authorList>
            <person name="Zhou Z."/>
            <person name="Liu Y."/>
            <person name="Xu W."/>
            <person name="Pan J."/>
            <person name="Luo Z.H."/>
            <person name="Li M."/>
        </authorList>
    </citation>
    <scope>NUCLEOTIDE SEQUENCE</scope>
    <source>
        <strain evidence="6">SpSt-997</strain>
    </source>
</reference>
<dbReference type="AlphaFoldDB" id="A0A8J4HCJ4"/>
<evidence type="ECO:0000313" key="6">
    <source>
        <dbReference type="EMBL" id="HGC43877.1"/>
    </source>
</evidence>
<comment type="caution">
    <text evidence="6">The sequence shown here is derived from an EMBL/GenBank/DDBJ whole genome shotgun (WGS) entry which is preliminary data.</text>
</comment>
<evidence type="ECO:0000256" key="4">
    <source>
        <dbReference type="ARBA" id="ARBA00023136"/>
    </source>
</evidence>
<feature type="transmembrane region" description="Helical" evidence="5">
    <location>
        <begin position="28"/>
        <end position="45"/>
    </location>
</feature>
<gene>
    <name evidence="6" type="ORF">ENY07_11765</name>
</gene>